<accession>A0ABM9Y0X7</accession>
<dbReference type="Proteomes" id="UP000010319">
    <property type="component" value="Unassembled WGS sequence"/>
</dbReference>
<evidence type="ECO:0000313" key="1">
    <source>
        <dbReference type="EMBL" id="EEQ07354.1"/>
    </source>
</evidence>
<comment type="caution">
    <text evidence="1">The sequence shown here is derived from an EMBL/GenBank/DDBJ whole genome shotgun (WGS) entry which is preliminary data.</text>
</comment>
<protein>
    <submittedName>
        <fullName evidence="1">Uncharacterized protein</fullName>
    </submittedName>
</protein>
<gene>
    <name evidence="1" type="ORF">yberc0001_24880</name>
</gene>
<reference evidence="1" key="1">
    <citation type="submission" date="2008-12" db="EMBL/GenBank/DDBJ databases">
        <title>Annotation of the Yersinia bercovieri ATCC 43970 genome.</title>
        <authorList>
            <person name="Read T.D."/>
            <person name="Akmal A."/>
            <person name="Bishop-Lilly K."/>
            <person name="Chen P.E."/>
            <person name="Cook C."/>
            <person name="Kiley M.P."/>
            <person name="Lentz S."/>
            <person name="Mateczun A."/>
            <person name="Nagarajan N."/>
            <person name="Nolan N."/>
            <person name="Osborne B.I."/>
            <person name="Pop M."/>
            <person name="Sozhamannan S."/>
            <person name="Stewart A.C."/>
            <person name="Sulakvelidze A."/>
            <person name="Thomason B."/>
            <person name="Willner K."/>
            <person name="Zwick M.E."/>
        </authorList>
    </citation>
    <scope>NUCLEOTIDE SEQUENCE [LARGE SCALE GENOMIC DNA]</scope>
    <source>
        <strain evidence="1">ATCC 43970</strain>
    </source>
</reference>
<sequence length="41" mass="4791">MFFITSFINKISQLALKSDKNTFTTVYNHINYHQIIGKQAN</sequence>
<name>A0ABM9Y0X7_YERBE</name>
<evidence type="ECO:0000313" key="2">
    <source>
        <dbReference type="Proteomes" id="UP000010319"/>
    </source>
</evidence>
<organism evidence="1 2">
    <name type="scientific">Yersinia bercovieri ATCC 43970</name>
    <dbReference type="NCBI Taxonomy" id="349968"/>
    <lineage>
        <taxon>Bacteria</taxon>
        <taxon>Pseudomonadati</taxon>
        <taxon>Pseudomonadota</taxon>
        <taxon>Gammaproteobacteria</taxon>
        <taxon>Enterobacterales</taxon>
        <taxon>Yersiniaceae</taxon>
        <taxon>Yersinia</taxon>
    </lineage>
</organism>
<keyword evidence="2" id="KW-1185">Reference proteome</keyword>
<proteinExistence type="predicted"/>
<dbReference type="EMBL" id="AALC02000013">
    <property type="protein sequence ID" value="EEQ07354.1"/>
    <property type="molecule type" value="Genomic_DNA"/>
</dbReference>